<keyword evidence="3" id="KW-0808">Transferase</keyword>
<proteinExistence type="inferred from homology"/>
<dbReference type="PANTHER" id="PTHR43630:SF1">
    <property type="entry name" value="POLY-BETA-1,6-N-ACETYL-D-GLUCOSAMINE SYNTHASE"/>
    <property type="match status" value="1"/>
</dbReference>
<keyword evidence="4" id="KW-0812">Transmembrane</keyword>
<dbReference type="AlphaFoldDB" id="A0A495PVA0"/>
<evidence type="ECO:0000313" key="7">
    <source>
        <dbReference type="Proteomes" id="UP000276282"/>
    </source>
</evidence>
<reference evidence="6 7" key="1">
    <citation type="submission" date="2018-10" db="EMBL/GenBank/DDBJ databases">
        <title>Genomic Encyclopedia of Archaeal and Bacterial Type Strains, Phase II (KMG-II): from individual species to whole genera.</title>
        <authorList>
            <person name="Goeker M."/>
        </authorList>
    </citation>
    <scope>NUCLEOTIDE SEQUENCE [LARGE SCALE GENOMIC DNA]</scope>
    <source>
        <strain evidence="6 7">DSM 19839</strain>
    </source>
</reference>
<dbReference type="Proteomes" id="UP000276282">
    <property type="component" value="Unassembled WGS sequence"/>
</dbReference>
<dbReference type="RefSeq" id="WP_121345496.1">
    <property type="nucleotide sequence ID" value="NZ_RBLG01000002.1"/>
</dbReference>
<keyword evidence="2" id="KW-0328">Glycosyltransferase</keyword>
<evidence type="ECO:0000259" key="5">
    <source>
        <dbReference type="Pfam" id="PF00535"/>
    </source>
</evidence>
<comment type="similarity">
    <text evidence="1">Belongs to the glycosyltransferase 2 family.</text>
</comment>
<dbReference type="Pfam" id="PF00535">
    <property type="entry name" value="Glycos_transf_2"/>
    <property type="match status" value="1"/>
</dbReference>
<dbReference type="InterPro" id="IPR029044">
    <property type="entry name" value="Nucleotide-diphossugar_trans"/>
</dbReference>
<gene>
    <name evidence="6" type="ORF">BC962_1648</name>
</gene>
<dbReference type="SUPFAM" id="SSF53448">
    <property type="entry name" value="Nucleotide-diphospho-sugar transferases"/>
    <property type="match status" value="1"/>
</dbReference>
<keyword evidence="7" id="KW-1185">Reference proteome</keyword>
<evidence type="ECO:0000256" key="2">
    <source>
        <dbReference type="ARBA" id="ARBA00022676"/>
    </source>
</evidence>
<evidence type="ECO:0000256" key="1">
    <source>
        <dbReference type="ARBA" id="ARBA00006739"/>
    </source>
</evidence>
<keyword evidence="4" id="KW-0472">Membrane</keyword>
<dbReference type="GO" id="GO:0016757">
    <property type="term" value="F:glycosyltransferase activity"/>
    <property type="evidence" value="ECO:0007669"/>
    <property type="project" value="UniProtKB-KW"/>
</dbReference>
<dbReference type="PANTHER" id="PTHR43630">
    <property type="entry name" value="POLY-BETA-1,6-N-ACETYL-D-GLUCOSAMINE SYNTHASE"/>
    <property type="match status" value="1"/>
</dbReference>
<comment type="caution">
    <text evidence="6">The sequence shown here is derived from an EMBL/GenBank/DDBJ whole genome shotgun (WGS) entry which is preliminary data.</text>
</comment>
<dbReference type="EMBL" id="RBLG01000002">
    <property type="protein sequence ID" value="RKS53398.1"/>
    <property type="molecule type" value="Genomic_DNA"/>
</dbReference>
<organism evidence="6 7">
    <name type="scientific">Gillisia mitskevichiae</name>
    <dbReference type="NCBI Taxonomy" id="270921"/>
    <lineage>
        <taxon>Bacteria</taxon>
        <taxon>Pseudomonadati</taxon>
        <taxon>Bacteroidota</taxon>
        <taxon>Flavobacteriia</taxon>
        <taxon>Flavobacteriales</taxon>
        <taxon>Flavobacteriaceae</taxon>
        <taxon>Gillisia</taxon>
    </lineage>
</organism>
<keyword evidence="4" id="KW-1133">Transmembrane helix</keyword>
<evidence type="ECO:0000256" key="3">
    <source>
        <dbReference type="ARBA" id="ARBA00022679"/>
    </source>
</evidence>
<accession>A0A495PVA0</accession>
<dbReference type="CDD" id="cd06423">
    <property type="entry name" value="CESA_like"/>
    <property type="match status" value="1"/>
</dbReference>
<feature type="transmembrane region" description="Helical" evidence="4">
    <location>
        <begin position="394"/>
        <end position="416"/>
    </location>
</feature>
<dbReference type="OrthoDB" id="9766299at2"/>
<evidence type="ECO:0000256" key="4">
    <source>
        <dbReference type="SAM" id="Phobius"/>
    </source>
</evidence>
<dbReference type="Gene3D" id="3.90.550.10">
    <property type="entry name" value="Spore Coat Polysaccharide Biosynthesis Protein SpsA, Chain A"/>
    <property type="match status" value="1"/>
</dbReference>
<feature type="domain" description="Glycosyltransferase 2-like" evidence="5">
    <location>
        <begin position="65"/>
        <end position="202"/>
    </location>
</feature>
<feature type="transmembrane region" description="Helical" evidence="4">
    <location>
        <begin position="6"/>
        <end position="34"/>
    </location>
</feature>
<protein>
    <recommendedName>
        <fullName evidence="5">Glycosyltransferase 2-like domain-containing protein</fullName>
    </recommendedName>
</protein>
<feature type="transmembrane region" description="Helical" evidence="4">
    <location>
        <begin position="355"/>
        <end position="388"/>
    </location>
</feature>
<sequence length="481" mass="55563">MEIDLYYYIYLVLKYFFLFYGFCLIALYFFAILLSNRSVNRNKRKARFLQVNDIVSATDIPSITLIAPAFNEGRTIVENVKSLLSLQYPFYDLIIVNDGSTDNTLELLIDKYDLEPFDSTFITQPIPTSTVNKIYRSRKLQYRQLTVIDKNNGGKSDANNAGINFAATELVLCTDADCIIEQDALLKMVRPYLEEFDQEIVACGAAIGIINDSIVKNGVVEKLRLPDRLIPMIQVVEYIRAFLLGRMAWSEINGVMLVSGAFGLYARNRMIEVNGFNIHTVGEDLELGIRLRKHMEEIKVPYKMVYLPETLCWTEAPNSIDVLIKQRDRWARGLWETMRLHKDLFFNRKYRDMGLFYYPYWMFFELGAPIVEFVGFLSLIVFTILGLINWNIAILLFTSVYLLGCIFSTISIFIYVKNFKHYSTGKEVVELLLAAYLEPFIYHPILVLGQVQGYYKKIFGVKSGWGNMDRKGFQALPKEKQ</sequence>
<evidence type="ECO:0000313" key="6">
    <source>
        <dbReference type="EMBL" id="RKS53398.1"/>
    </source>
</evidence>
<dbReference type="InterPro" id="IPR001173">
    <property type="entry name" value="Glyco_trans_2-like"/>
</dbReference>
<name>A0A495PVA0_9FLAO</name>